<dbReference type="EMBL" id="VOSK01000003">
    <property type="protein sequence ID" value="MPR24022.1"/>
    <property type="molecule type" value="Genomic_DNA"/>
</dbReference>
<evidence type="ECO:0000313" key="3">
    <source>
        <dbReference type="Proteomes" id="UP000403266"/>
    </source>
</evidence>
<dbReference type="InterPro" id="IPR010982">
    <property type="entry name" value="Lambda_DNA-bd_dom_sf"/>
</dbReference>
<dbReference type="RefSeq" id="WP_152708936.1">
    <property type="nucleotide sequence ID" value="NZ_VOSJ01000007.1"/>
</dbReference>
<accession>A0A5N7MAS8</accession>
<name>A0A5N7MAS8_9HYPH</name>
<protein>
    <recommendedName>
        <fullName evidence="4">Helix-turn-helix transcriptional regulator</fullName>
    </recommendedName>
</protein>
<dbReference type="AlphaFoldDB" id="A0A5N7MAS8"/>
<gene>
    <name evidence="2" type="ORF">FS320_01990</name>
</gene>
<feature type="region of interest" description="Disordered" evidence="1">
    <location>
        <begin position="74"/>
        <end position="100"/>
    </location>
</feature>
<comment type="caution">
    <text evidence="2">The sequence shown here is derived from an EMBL/GenBank/DDBJ whole genome shotgun (WGS) entry which is preliminary data.</text>
</comment>
<reference evidence="2 3" key="1">
    <citation type="journal article" date="2019" name="Syst. Appl. Microbiol.">
        <title>Microvirga tunisiensis sp. nov., a root nodule symbiotic bacterium isolated from Lupinus micranthus and L. luteus grown in Northern Tunisia.</title>
        <authorList>
            <person name="Msaddak A."/>
            <person name="Rejili M."/>
            <person name="Duran D."/>
            <person name="Mars M."/>
            <person name="Palacios J.M."/>
            <person name="Ruiz-Argueso T."/>
            <person name="Rey L."/>
            <person name="Imperial J."/>
        </authorList>
    </citation>
    <scope>NUCLEOTIDE SEQUENCE [LARGE SCALE GENOMIC DNA]</scope>
    <source>
        <strain evidence="2 3">Lmie10</strain>
    </source>
</reference>
<dbReference type="OrthoDB" id="4419620at2"/>
<evidence type="ECO:0000256" key="1">
    <source>
        <dbReference type="SAM" id="MobiDB-lite"/>
    </source>
</evidence>
<evidence type="ECO:0008006" key="4">
    <source>
        <dbReference type="Google" id="ProtNLM"/>
    </source>
</evidence>
<dbReference type="Proteomes" id="UP000403266">
    <property type="component" value="Unassembled WGS sequence"/>
</dbReference>
<dbReference type="SUPFAM" id="SSF47413">
    <property type="entry name" value="lambda repressor-like DNA-binding domains"/>
    <property type="match status" value="1"/>
</dbReference>
<dbReference type="GO" id="GO:0003677">
    <property type="term" value="F:DNA binding"/>
    <property type="evidence" value="ECO:0007669"/>
    <property type="project" value="InterPro"/>
</dbReference>
<dbReference type="Gene3D" id="1.10.260.40">
    <property type="entry name" value="lambda repressor-like DNA-binding domains"/>
    <property type="match status" value="1"/>
</dbReference>
<keyword evidence="3" id="KW-1185">Reference proteome</keyword>
<sequence length="100" mass="10433">MYERPIIPAQLRAGRALLGLSQTELAGRACLPLPTIKRAETDGKLGASAAAVAAIRVALEEQGVIFLEAAGGEGPGVRLRSFGPPDEGLRPNQLTSDNDL</sequence>
<organism evidence="2 3">
    <name type="scientific">Microvirga tunisiensis</name>
    <dbReference type="NCBI Taxonomy" id="2108360"/>
    <lineage>
        <taxon>Bacteria</taxon>
        <taxon>Pseudomonadati</taxon>
        <taxon>Pseudomonadota</taxon>
        <taxon>Alphaproteobacteria</taxon>
        <taxon>Hyphomicrobiales</taxon>
        <taxon>Methylobacteriaceae</taxon>
        <taxon>Microvirga</taxon>
    </lineage>
</organism>
<evidence type="ECO:0000313" key="2">
    <source>
        <dbReference type="EMBL" id="MPR24022.1"/>
    </source>
</evidence>
<proteinExistence type="predicted"/>